<dbReference type="Proteomes" id="UP000322918">
    <property type="component" value="Unassembled WGS sequence"/>
</dbReference>
<dbReference type="InterPro" id="IPR026325">
    <property type="entry name" value="DUF932"/>
</dbReference>
<evidence type="ECO:0000313" key="1">
    <source>
        <dbReference type="EMBL" id="KAA8480065.1"/>
    </source>
</evidence>
<dbReference type="RefSeq" id="WP_141814977.1">
    <property type="nucleotide sequence ID" value="NZ_VFPL01000001.1"/>
</dbReference>
<keyword evidence="2" id="KW-1185">Reference proteome</keyword>
<proteinExistence type="predicted"/>
<reference evidence="1 2" key="1">
    <citation type="submission" date="2019-09" db="EMBL/GenBank/DDBJ databases">
        <title>Pararcticibacter amylolyticus gen. nov., sp. nov., isolated from a rottenly hemp rope, and reclassification of Pedobacter tournemirensis as Pararcticibacter tournemirensis comb. nov.</title>
        <authorList>
            <person name="Cai Y."/>
        </authorList>
    </citation>
    <scope>NUCLEOTIDE SEQUENCE [LARGE SCALE GENOMIC DNA]</scope>
    <source>
        <strain evidence="1 2">TF5-37.2-LB10</strain>
    </source>
</reference>
<sequence length="230" mass="25601">MLCKALHNKGERIFITAKLPDYIRVGRNDLIEQYLFLTTSHDGFGSITAAFTPIRIVCNNTLNAALQGAANTIKIRHTASAHDKLKQAHKLLGISKQLAGELEELFNHWSRIRITDSAVKRLIQLAMAPSKEVLQNLQTGKEDQLSTVFNNVVSSILDYSFTSESQQEATTKGTLFGAYNSITGYFQNVKAFRDEESKLKSIMFGSGLQRSQTAFNLCEEFARHGVTALN</sequence>
<evidence type="ECO:0000313" key="2">
    <source>
        <dbReference type="Proteomes" id="UP000322918"/>
    </source>
</evidence>
<dbReference type="EMBL" id="VWNE01000026">
    <property type="protein sequence ID" value="KAA8480065.1"/>
    <property type="molecule type" value="Genomic_DNA"/>
</dbReference>
<name>A0A5M9H1U7_9SPHI</name>
<accession>A0A5M9H1U7</accession>
<gene>
    <name evidence="1" type="ORF">F1649_15685</name>
</gene>
<dbReference type="Pfam" id="PF06067">
    <property type="entry name" value="DUF932"/>
    <property type="match status" value="1"/>
</dbReference>
<comment type="caution">
    <text evidence="1">The sequence shown here is derived from an EMBL/GenBank/DDBJ whole genome shotgun (WGS) entry which is preliminary data.</text>
</comment>
<dbReference type="InterPro" id="IPR017686">
    <property type="entry name" value="Phg/plasmid-like_prot"/>
</dbReference>
<dbReference type="OrthoDB" id="576140at2"/>
<protein>
    <submittedName>
        <fullName evidence="1">DUF945 domain-containing protein</fullName>
    </submittedName>
</protein>
<dbReference type="AlphaFoldDB" id="A0A5M9H1U7"/>
<dbReference type="NCBIfam" id="TIGR03299">
    <property type="entry name" value="LGT_TIGR03299"/>
    <property type="match status" value="1"/>
</dbReference>
<organism evidence="1 2">
    <name type="scientific">Arcticibacter tournemirensis</name>
    <dbReference type="NCBI Taxonomy" id="699437"/>
    <lineage>
        <taxon>Bacteria</taxon>
        <taxon>Pseudomonadati</taxon>
        <taxon>Bacteroidota</taxon>
        <taxon>Sphingobacteriia</taxon>
        <taxon>Sphingobacteriales</taxon>
        <taxon>Sphingobacteriaceae</taxon>
        <taxon>Arcticibacter</taxon>
    </lineage>
</organism>